<feature type="domain" description="CMP/dCMP-type deaminase" evidence="13">
    <location>
        <begin position="5"/>
        <end position="131"/>
    </location>
</feature>
<dbReference type="EC" id="3.5.4.26" evidence="12"/>
<dbReference type="EC" id="1.1.1.193" evidence="12"/>
<evidence type="ECO:0000256" key="1">
    <source>
        <dbReference type="ARBA" id="ARBA00002151"/>
    </source>
</evidence>
<dbReference type="PROSITE" id="PS51747">
    <property type="entry name" value="CYT_DCMP_DEAMINASES_2"/>
    <property type="match status" value="1"/>
</dbReference>
<dbReference type="Gene3D" id="3.40.140.10">
    <property type="entry name" value="Cytidine Deaminase, domain 2"/>
    <property type="match status" value="1"/>
</dbReference>
<keyword evidence="11" id="KW-0511">Multifunctional enzyme</keyword>
<dbReference type="RefSeq" id="WP_271090853.1">
    <property type="nucleotide sequence ID" value="NZ_JAPJZH010000010.1"/>
</dbReference>
<dbReference type="GO" id="GO:0008835">
    <property type="term" value="F:diaminohydroxyphosphoribosylaminopyrimidine deaminase activity"/>
    <property type="evidence" value="ECO:0007669"/>
    <property type="project" value="UniProtKB-EC"/>
</dbReference>
<evidence type="ECO:0000313" key="15">
    <source>
        <dbReference type="Proteomes" id="UP001148313"/>
    </source>
</evidence>
<comment type="catalytic activity">
    <reaction evidence="12">
        <text>2,5-diamino-6-hydroxy-4-(5-phosphoribosylamino)-pyrimidine + H2O + H(+) = 5-amino-6-(5-phospho-D-ribosylamino)uracil + NH4(+)</text>
        <dbReference type="Rhea" id="RHEA:21868"/>
        <dbReference type="ChEBI" id="CHEBI:15377"/>
        <dbReference type="ChEBI" id="CHEBI:15378"/>
        <dbReference type="ChEBI" id="CHEBI:28938"/>
        <dbReference type="ChEBI" id="CHEBI:58453"/>
        <dbReference type="ChEBI" id="CHEBI:58614"/>
        <dbReference type="EC" id="3.5.4.26"/>
    </reaction>
</comment>
<dbReference type="Pfam" id="PF00383">
    <property type="entry name" value="dCMP_cyt_deam_1"/>
    <property type="match status" value="1"/>
</dbReference>
<dbReference type="PANTHER" id="PTHR38011">
    <property type="entry name" value="DIHYDROFOLATE REDUCTASE FAMILY PROTEIN (AFU_ORTHOLOGUE AFUA_8G06820)"/>
    <property type="match status" value="1"/>
</dbReference>
<keyword evidence="8 12" id="KW-0862">Zinc</keyword>
<evidence type="ECO:0000256" key="4">
    <source>
        <dbReference type="ARBA" id="ARBA00005259"/>
    </source>
</evidence>
<evidence type="ECO:0000313" key="14">
    <source>
        <dbReference type="EMBL" id="MDA4847058.1"/>
    </source>
</evidence>
<reference evidence="14" key="1">
    <citation type="submission" date="2022-11" db="EMBL/GenBank/DDBJ databases">
        <title>Hoeflea poritis sp. nov., isolated from scleractinian coral Porites lutea.</title>
        <authorList>
            <person name="Zhang G."/>
            <person name="Wei Q."/>
            <person name="Cai L."/>
        </authorList>
    </citation>
    <scope>NUCLEOTIDE SEQUENCE</scope>
    <source>
        <strain evidence="14">E7-10</strain>
    </source>
</reference>
<dbReference type="InterPro" id="IPR016193">
    <property type="entry name" value="Cytidine_deaminase-like"/>
</dbReference>
<dbReference type="PIRSF" id="PIRSF006769">
    <property type="entry name" value="RibD"/>
    <property type="match status" value="1"/>
</dbReference>
<keyword evidence="12 14" id="KW-0378">Hydrolase</keyword>
<comment type="similarity">
    <text evidence="5 12">In the C-terminal section; belongs to the HTP reductase family.</text>
</comment>
<keyword evidence="15" id="KW-1185">Reference proteome</keyword>
<accession>A0ABT4VST4</accession>
<evidence type="ECO:0000256" key="5">
    <source>
        <dbReference type="ARBA" id="ARBA00007417"/>
    </source>
</evidence>
<name>A0ABT4VST4_9HYPH</name>
<comment type="pathway">
    <text evidence="3 12">Cofactor biosynthesis; riboflavin biosynthesis; 5-amino-6-(D-ribitylamino)uracil from GTP: step 3/4.</text>
</comment>
<comment type="function">
    <text evidence="1 12">Converts 2,5-diamino-6-(ribosylamino)-4(3h)-pyrimidinone 5'-phosphate into 5-amino-6-(ribosylamino)-2,4(1h,3h)-pyrimidinedione 5'-phosphate.</text>
</comment>
<comment type="pathway">
    <text evidence="2 12">Cofactor biosynthesis; riboflavin biosynthesis; 5-amino-6-(D-ribitylamino)uracil from GTP: step 2/4.</text>
</comment>
<comment type="catalytic activity">
    <reaction evidence="12">
        <text>5-amino-6-(5-phospho-D-ribitylamino)uracil + NADP(+) = 5-amino-6-(5-phospho-D-ribosylamino)uracil + NADPH + H(+)</text>
        <dbReference type="Rhea" id="RHEA:17845"/>
        <dbReference type="ChEBI" id="CHEBI:15378"/>
        <dbReference type="ChEBI" id="CHEBI:57783"/>
        <dbReference type="ChEBI" id="CHEBI:58349"/>
        <dbReference type="ChEBI" id="CHEBI:58421"/>
        <dbReference type="ChEBI" id="CHEBI:58453"/>
        <dbReference type="EC" id="1.1.1.193"/>
    </reaction>
</comment>
<evidence type="ECO:0000259" key="13">
    <source>
        <dbReference type="PROSITE" id="PS51747"/>
    </source>
</evidence>
<dbReference type="InterPro" id="IPR002734">
    <property type="entry name" value="RibDG_C"/>
</dbReference>
<gene>
    <name evidence="14" type="primary">ribD</name>
    <name evidence="14" type="ORF">OOZ53_16985</name>
</gene>
<dbReference type="InterPro" id="IPR050765">
    <property type="entry name" value="Riboflavin_Biosynth_HTPR"/>
</dbReference>
<dbReference type="SUPFAM" id="SSF53597">
    <property type="entry name" value="Dihydrofolate reductase-like"/>
    <property type="match status" value="1"/>
</dbReference>
<dbReference type="SUPFAM" id="SSF53927">
    <property type="entry name" value="Cytidine deaminase-like"/>
    <property type="match status" value="1"/>
</dbReference>
<dbReference type="PANTHER" id="PTHR38011:SF7">
    <property type="entry name" value="2,5-DIAMINO-6-RIBOSYLAMINO-4(3H)-PYRIMIDINONE 5'-PHOSPHATE REDUCTASE"/>
    <property type="match status" value="1"/>
</dbReference>
<comment type="similarity">
    <text evidence="4 12">In the N-terminal section; belongs to the cytidine and deoxycytidylate deaminase family.</text>
</comment>
<organism evidence="14 15">
    <name type="scientific">Hoeflea poritis</name>
    <dbReference type="NCBI Taxonomy" id="2993659"/>
    <lineage>
        <taxon>Bacteria</taxon>
        <taxon>Pseudomonadati</taxon>
        <taxon>Pseudomonadota</taxon>
        <taxon>Alphaproteobacteria</taxon>
        <taxon>Hyphomicrobiales</taxon>
        <taxon>Rhizobiaceae</taxon>
        <taxon>Hoeflea</taxon>
    </lineage>
</organism>
<dbReference type="InterPro" id="IPR004794">
    <property type="entry name" value="Eubact_RibD"/>
</dbReference>
<comment type="caution">
    <text evidence="14">The sequence shown here is derived from an EMBL/GenBank/DDBJ whole genome shotgun (WGS) entry which is preliminary data.</text>
</comment>
<dbReference type="InterPro" id="IPR002125">
    <property type="entry name" value="CMP_dCMP_dom"/>
</dbReference>
<keyword evidence="6 12" id="KW-0686">Riboflavin biosynthesis</keyword>
<evidence type="ECO:0000256" key="2">
    <source>
        <dbReference type="ARBA" id="ARBA00004882"/>
    </source>
</evidence>
<dbReference type="Gene3D" id="3.40.430.10">
    <property type="entry name" value="Dihydrofolate Reductase, subunit A"/>
    <property type="match status" value="1"/>
</dbReference>
<comment type="cofactor">
    <cofactor evidence="12">
        <name>Zn(2+)</name>
        <dbReference type="ChEBI" id="CHEBI:29105"/>
    </cofactor>
    <text evidence="12">Binds 1 zinc ion.</text>
</comment>
<dbReference type="NCBIfam" id="TIGR00326">
    <property type="entry name" value="eubact_ribD"/>
    <property type="match status" value="1"/>
</dbReference>
<dbReference type="EMBL" id="JAPJZH010000010">
    <property type="protein sequence ID" value="MDA4847058.1"/>
    <property type="molecule type" value="Genomic_DNA"/>
</dbReference>
<evidence type="ECO:0000256" key="12">
    <source>
        <dbReference type="PIRNR" id="PIRNR006769"/>
    </source>
</evidence>
<evidence type="ECO:0000256" key="6">
    <source>
        <dbReference type="ARBA" id="ARBA00022619"/>
    </source>
</evidence>
<dbReference type="Pfam" id="PF01872">
    <property type="entry name" value="RibD_C"/>
    <property type="match status" value="1"/>
</dbReference>
<dbReference type="CDD" id="cd01284">
    <property type="entry name" value="Riboflavin_deaminase-reductase"/>
    <property type="match status" value="1"/>
</dbReference>
<dbReference type="GO" id="GO:0008703">
    <property type="term" value="F:5-amino-6-(5-phosphoribosylamino)uracil reductase activity"/>
    <property type="evidence" value="ECO:0007669"/>
    <property type="project" value="UniProtKB-EC"/>
</dbReference>
<sequence length="368" mass="39138">MAVSAFDRRMMAAAIRYSWRNLGRTGTNPSVATVLVRDNGDVPVIIGRGITAIGGRPHAETEAIAEAGDLARGATAYVTLEPCAHHGSTPPCAEALVRAGVRRVVSATTDPDGRVSGRGYRILEDGGIEVEADVLAPEAQYAMSGYLTQREIGRPHVTLKLAVSADGRIGRRGAGQVAITGPESNAASHLLRATSDVIIVGIGTALEDDPALTCRLPGMEDCSPARLVLDRELRLPLDCKLVRTARQSPVIVATTVLPNDERYRHLSEAGCILMACEDSGDGIALPELLDDLAAQGHATVMVEGGAAVARSFLDAHLVDRIRLYVGPEPIGEDGVDAPLTPERMPDGFALKRTDVFGADRRLEYERSR</sequence>
<evidence type="ECO:0000256" key="3">
    <source>
        <dbReference type="ARBA" id="ARBA00004910"/>
    </source>
</evidence>
<keyword evidence="9 12" id="KW-0521">NADP</keyword>
<dbReference type="PROSITE" id="PS00903">
    <property type="entry name" value="CYT_DCMP_DEAMINASES_1"/>
    <property type="match status" value="1"/>
</dbReference>
<evidence type="ECO:0000256" key="9">
    <source>
        <dbReference type="ARBA" id="ARBA00022857"/>
    </source>
</evidence>
<evidence type="ECO:0000256" key="7">
    <source>
        <dbReference type="ARBA" id="ARBA00022723"/>
    </source>
</evidence>
<evidence type="ECO:0000256" key="11">
    <source>
        <dbReference type="ARBA" id="ARBA00023268"/>
    </source>
</evidence>
<proteinExistence type="inferred from homology"/>
<evidence type="ECO:0000256" key="8">
    <source>
        <dbReference type="ARBA" id="ARBA00022833"/>
    </source>
</evidence>
<keyword evidence="10 12" id="KW-0560">Oxidoreductase</keyword>
<protein>
    <recommendedName>
        <fullName evidence="12">Riboflavin biosynthesis protein RibD</fullName>
    </recommendedName>
    <domain>
        <recommendedName>
            <fullName evidence="12">Diaminohydroxyphosphoribosylaminopyrimidine deaminase</fullName>
            <shortName evidence="12">DRAP deaminase</shortName>
            <ecNumber evidence="12">3.5.4.26</ecNumber>
        </recommendedName>
        <alternativeName>
            <fullName evidence="12">Riboflavin-specific deaminase</fullName>
        </alternativeName>
    </domain>
    <domain>
        <recommendedName>
            <fullName evidence="12">5-amino-6-(5-phosphoribosylamino)uracil reductase</fullName>
            <ecNumber evidence="12">1.1.1.193</ecNumber>
        </recommendedName>
        <alternativeName>
            <fullName evidence="12">HTP reductase</fullName>
        </alternativeName>
    </domain>
</protein>
<dbReference type="Proteomes" id="UP001148313">
    <property type="component" value="Unassembled WGS sequence"/>
</dbReference>
<dbReference type="InterPro" id="IPR024072">
    <property type="entry name" value="DHFR-like_dom_sf"/>
</dbReference>
<evidence type="ECO:0000256" key="10">
    <source>
        <dbReference type="ARBA" id="ARBA00023002"/>
    </source>
</evidence>
<dbReference type="InterPro" id="IPR016192">
    <property type="entry name" value="APOBEC/CMP_deaminase_Zn-bd"/>
</dbReference>
<keyword evidence="7 12" id="KW-0479">Metal-binding</keyword>